<feature type="domain" description="SPX" evidence="8">
    <location>
        <begin position="1"/>
        <end position="261"/>
    </location>
</feature>
<reference evidence="9 10" key="1">
    <citation type="submission" date="2017-12" db="EMBL/GenBank/DDBJ databases">
        <authorList>
            <person name="Pombert J.-F."/>
            <person name="Haag K.L."/>
            <person name="Ebert D."/>
        </authorList>
    </citation>
    <scope>NUCLEOTIDE SEQUENCE [LARGE SCALE GENOMIC DNA]</scope>
    <source>
        <strain evidence="9">FI-OER-3-3</strain>
    </source>
</reference>
<organism evidence="9 10">
    <name type="scientific">Hamiltosporidium tvaerminnensis</name>
    <dbReference type="NCBI Taxonomy" id="1176355"/>
    <lineage>
        <taxon>Eukaryota</taxon>
        <taxon>Fungi</taxon>
        <taxon>Fungi incertae sedis</taxon>
        <taxon>Microsporidia</taxon>
        <taxon>Dubosqiidae</taxon>
        <taxon>Hamiltosporidium</taxon>
    </lineage>
</organism>
<evidence type="ECO:0000259" key="8">
    <source>
        <dbReference type="PROSITE" id="PS51382"/>
    </source>
</evidence>
<evidence type="ECO:0000256" key="4">
    <source>
        <dbReference type="ARBA" id="ARBA00022989"/>
    </source>
</evidence>
<dbReference type="VEuPathDB" id="MicrosporidiaDB:CWI37_1200p0010"/>
<evidence type="ECO:0000313" key="10">
    <source>
        <dbReference type="Proteomes" id="UP000292362"/>
    </source>
</evidence>
<dbReference type="PANTHER" id="PTHR10783">
    <property type="entry name" value="XENOTROPIC AND POLYTROPIC RETROVIRUS RECEPTOR 1-RELATED"/>
    <property type="match status" value="1"/>
</dbReference>
<feature type="transmembrane region" description="Helical" evidence="6">
    <location>
        <begin position="557"/>
        <end position="577"/>
    </location>
</feature>
<feature type="transmembrane region" description="Helical" evidence="6">
    <location>
        <begin position="503"/>
        <end position="520"/>
    </location>
</feature>
<dbReference type="InterPro" id="IPR004342">
    <property type="entry name" value="EXS_C"/>
</dbReference>
<protein>
    <submittedName>
        <fullName evidence="9">EXS domain-containing protein</fullName>
    </submittedName>
</protein>
<gene>
    <name evidence="9" type="ORF">CWI37_1200p0010</name>
</gene>
<evidence type="ECO:0000256" key="6">
    <source>
        <dbReference type="SAM" id="Phobius"/>
    </source>
</evidence>
<keyword evidence="4 6" id="KW-1133">Transmembrane helix</keyword>
<feature type="transmembrane region" description="Helical" evidence="6">
    <location>
        <begin position="433"/>
        <end position="455"/>
    </location>
</feature>
<feature type="domain" description="EXS" evidence="7">
    <location>
        <begin position="463"/>
        <end position="636"/>
    </location>
</feature>
<accession>A0A4V2JUE0</accession>
<evidence type="ECO:0000256" key="5">
    <source>
        <dbReference type="ARBA" id="ARBA00023136"/>
    </source>
</evidence>
<comment type="subcellular location">
    <subcellularLocation>
        <location evidence="1">Membrane</location>
        <topology evidence="1">Multi-pass membrane protein</topology>
    </subcellularLocation>
</comment>
<sequence>MKFTQTLLKCQANEWKEWYIAYQKLKEIIKKEPEIFKQSLLNELNRINEFYIFIEKRALEEKEIVFSSVLGDAHSDILEVQPFRNEESSCDKCNDSKDKSNVKGSVEGKENNINEVFNSNITDINDSNINNSNITDINDSNINNPYTDTDINNNINECNIVSNPNLTLESCINNSPNPSLTLNPCINNNNNTNDSPVTFLKINSFFKKHSLHRKREKLLIDFISTLSTIKKYKDLNFTGFQKILKKFDKKMGVNLKDILLPVIKGSYFNTSKHIEKALEQSKNVYRSYFAKSNSKAKSVFRRIIQEKQPSQIIPFMSGMSLTLGVTLFFLSCKSLPLLIPLNILILASLLFGLNMVIFDLKFINYKLIFQHDISSFINTGEYLLLIGILCLVNNTLYYIQPFINIPIPVIPIILIFIIITPVNFLYKKTRYFFLMAIFKVITSPFFSVKFCHFYIADCLLSYSMTLSLIFNTSYIPLIFLTFRILQCIRRYLDTNNTLHLYNLGKYLTGVIFFIISKLYLRYSYLYLVFYFIGYFNTLYSLYWDFKVDWGLTRKKRLFNISVYLFIALYDVIGRLSWVICRFYENKYFYILFEVVRRFLWTILRVEYEHLNNCDQLKALRGVDLPVEDLFYQEDRGDVETV</sequence>
<feature type="transmembrane region" description="Helical" evidence="6">
    <location>
        <begin position="461"/>
        <end position="482"/>
    </location>
</feature>
<proteinExistence type="inferred from homology"/>
<dbReference type="Pfam" id="PF03105">
    <property type="entry name" value="SPX"/>
    <property type="match status" value="1"/>
</dbReference>
<name>A0A4V2JUE0_9MICR</name>
<comment type="caution">
    <text evidence="9">The sequence shown here is derived from an EMBL/GenBank/DDBJ whole genome shotgun (WGS) entry which is preliminary data.</text>
</comment>
<dbReference type="PROSITE" id="PS51380">
    <property type="entry name" value="EXS"/>
    <property type="match status" value="1"/>
</dbReference>
<feature type="transmembrane region" description="Helical" evidence="6">
    <location>
        <begin position="312"/>
        <end position="331"/>
    </location>
</feature>
<evidence type="ECO:0000256" key="1">
    <source>
        <dbReference type="ARBA" id="ARBA00004141"/>
    </source>
</evidence>
<dbReference type="GO" id="GO:0016020">
    <property type="term" value="C:membrane"/>
    <property type="evidence" value="ECO:0007669"/>
    <property type="project" value="UniProtKB-SubCell"/>
</dbReference>
<keyword evidence="5 6" id="KW-0472">Membrane</keyword>
<dbReference type="PROSITE" id="PS51382">
    <property type="entry name" value="SPX"/>
    <property type="match status" value="1"/>
</dbReference>
<dbReference type="Pfam" id="PF03124">
    <property type="entry name" value="EXS"/>
    <property type="match status" value="1"/>
</dbReference>
<keyword evidence="3 6" id="KW-0812">Transmembrane</keyword>
<evidence type="ECO:0000256" key="3">
    <source>
        <dbReference type="ARBA" id="ARBA00022692"/>
    </source>
</evidence>
<dbReference type="EMBL" id="PITJ01001200">
    <property type="protein sequence ID" value="TBT99831.1"/>
    <property type="molecule type" value="Genomic_DNA"/>
</dbReference>
<dbReference type="Proteomes" id="UP000292362">
    <property type="component" value="Unassembled WGS sequence"/>
</dbReference>
<evidence type="ECO:0000256" key="2">
    <source>
        <dbReference type="ARBA" id="ARBA00009665"/>
    </source>
</evidence>
<dbReference type="InterPro" id="IPR004331">
    <property type="entry name" value="SPX_dom"/>
</dbReference>
<feature type="transmembrane region" description="Helical" evidence="6">
    <location>
        <begin position="405"/>
        <end position="426"/>
    </location>
</feature>
<feature type="transmembrane region" description="Helical" evidence="6">
    <location>
        <begin position="526"/>
        <end position="545"/>
    </location>
</feature>
<feature type="transmembrane region" description="Helical" evidence="6">
    <location>
        <begin position="337"/>
        <end position="358"/>
    </location>
</feature>
<feature type="transmembrane region" description="Helical" evidence="6">
    <location>
        <begin position="379"/>
        <end position="399"/>
    </location>
</feature>
<dbReference type="AlphaFoldDB" id="A0A4V2JUE0"/>
<evidence type="ECO:0000313" key="9">
    <source>
        <dbReference type="EMBL" id="TBT99831.1"/>
    </source>
</evidence>
<evidence type="ECO:0000259" key="7">
    <source>
        <dbReference type="PROSITE" id="PS51380"/>
    </source>
</evidence>
<comment type="similarity">
    <text evidence="2">Belongs to the SYG1 (TC 2.A.94) family.</text>
</comment>